<organism evidence="2 3">
    <name type="scientific">Catenovulum adriaticum</name>
    <dbReference type="NCBI Taxonomy" id="2984846"/>
    <lineage>
        <taxon>Bacteria</taxon>
        <taxon>Pseudomonadati</taxon>
        <taxon>Pseudomonadota</taxon>
        <taxon>Gammaproteobacteria</taxon>
        <taxon>Alteromonadales</taxon>
        <taxon>Alteromonadaceae</taxon>
        <taxon>Catenovulum</taxon>
    </lineage>
</organism>
<name>A0ABY7AKQ2_9ALTE</name>
<dbReference type="EMBL" id="CP109965">
    <property type="protein sequence ID" value="WAJ69857.1"/>
    <property type="molecule type" value="Genomic_DNA"/>
</dbReference>
<keyword evidence="3" id="KW-1185">Reference proteome</keyword>
<feature type="transmembrane region" description="Helical" evidence="1">
    <location>
        <begin position="35"/>
        <end position="54"/>
    </location>
</feature>
<proteinExistence type="predicted"/>
<evidence type="ECO:0000256" key="1">
    <source>
        <dbReference type="SAM" id="Phobius"/>
    </source>
</evidence>
<dbReference type="Proteomes" id="UP001163726">
    <property type="component" value="Chromosome"/>
</dbReference>
<evidence type="ECO:0000313" key="3">
    <source>
        <dbReference type="Proteomes" id="UP001163726"/>
    </source>
</evidence>
<accession>A0ABY7AKQ2</accession>
<evidence type="ECO:0000313" key="2">
    <source>
        <dbReference type="EMBL" id="WAJ69857.1"/>
    </source>
</evidence>
<feature type="transmembrane region" description="Helical" evidence="1">
    <location>
        <begin position="12"/>
        <end position="29"/>
    </location>
</feature>
<reference evidence="2" key="1">
    <citation type="submission" date="2022-10" db="EMBL/GenBank/DDBJ databases">
        <title>Catenovulum adriacola sp. nov. isolated in the Harbour of Susak.</title>
        <authorList>
            <person name="Schoch T."/>
            <person name="Reich S.J."/>
            <person name="Stoeferle S."/>
            <person name="Flaiz M."/>
            <person name="Kazda M."/>
            <person name="Riedel C.U."/>
            <person name="Duerre P."/>
        </authorList>
    </citation>
    <scope>NUCLEOTIDE SEQUENCE</scope>
    <source>
        <strain evidence="2">TS8</strain>
    </source>
</reference>
<protein>
    <submittedName>
        <fullName evidence="2">Uncharacterized protein</fullName>
    </submittedName>
</protein>
<keyword evidence="1" id="KW-1133">Transmembrane helix</keyword>
<dbReference type="RefSeq" id="WP_268074151.1">
    <property type="nucleotide sequence ID" value="NZ_CP109965.1"/>
</dbReference>
<gene>
    <name evidence="2" type="ORF">OLW01_11960</name>
</gene>
<sequence length="67" mass="7545">MDINWSRCIKVACLVMLLVLAFQLIFIRASRVDWLAVPFSGVLYVAIVVAIHHIKKSWSNASSSNLE</sequence>
<keyword evidence="1" id="KW-0472">Membrane</keyword>
<keyword evidence="1" id="KW-0812">Transmembrane</keyword>